<dbReference type="NCBIfam" id="TIGR01098">
    <property type="entry name" value="3A0109s03R"/>
    <property type="match status" value="1"/>
</dbReference>
<dbReference type="STRING" id="765913.ThidrDRAFT_3546"/>
<dbReference type="eggNOG" id="COG3221">
    <property type="taxonomic scope" value="Bacteria"/>
</dbReference>
<organism evidence="3 4">
    <name type="scientific">Thiorhodococcus drewsii AZ1</name>
    <dbReference type="NCBI Taxonomy" id="765913"/>
    <lineage>
        <taxon>Bacteria</taxon>
        <taxon>Pseudomonadati</taxon>
        <taxon>Pseudomonadota</taxon>
        <taxon>Gammaproteobacteria</taxon>
        <taxon>Chromatiales</taxon>
        <taxon>Chromatiaceae</taxon>
        <taxon>Thiorhodococcus</taxon>
    </lineage>
</organism>
<dbReference type="Pfam" id="PF12974">
    <property type="entry name" value="Phosphonate-bd"/>
    <property type="match status" value="1"/>
</dbReference>
<reference evidence="3 4" key="1">
    <citation type="submission" date="2011-06" db="EMBL/GenBank/DDBJ databases">
        <title>The draft genome of Thiorhodococcus drewsii AZ1.</title>
        <authorList>
            <consortium name="US DOE Joint Genome Institute (JGI-PGF)"/>
            <person name="Lucas S."/>
            <person name="Han J."/>
            <person name="Lapidus A."/>
            <person name="Cheng J.-F."/>
            <person name="Goodwin L."/>
            <person name="Pitluck S."/>
            <person name="Peters L."/>
            <person name="Land M.L."/>
            <person name="Hauser L."/>
            <person name="Vogl K."/>
            <person name="Liu Z."/>
            <person name="Imhoff J."/>
            <person name="Thiel V."/>
            <person name="Frigaard N.-U."/>
            <person name="Bryant D.A."/>
            <person name="Woyke T.J."/>
        </authorList>
    </citation>
    <scope>NUCLEOTIDE SEQUENCE [LARGE SCALE GENOMIC DNA]</scope>
    <source>
        <strain evidence="3 4">AZ1</strain>
    </source>
</reference>
<evidence type="ECO:0000256" key="2">
    <source>
        <dbReference type="ARBA" id="ARBA00022729"/>
    </source>
</evidence>
<name>G2E5I3_9GAMM</name>
<evidence type="ECO:0000256" key="1">
    <source>
        <dbReference type="ARBA" id="ARBA00007162"/>
    </source>
</evidence>
<proteinExistence type="inferred from homology"/>
<protein>
    <submittedName>
        <fullName evidence="3">Phosphonate ABC transporter, periplasmic phosphonate-binding protein</fullName>
    </submittedName>
</protein>
<accession>G2E5I3</accession>
<gene>
    <name evidence="3" type="ORF">ThidrDRAFT_3546</name>
</gene>
<dbReference type="AlphaFoldDB" id="G2E5I3"/>
<dbReference type="GO" id="GO:0055085">
    <property type="term" value="P:transmembrane transport"/>
    <property type="evidence" value="ECO:0007669"/>
    <property type="project" value="InterPro"/>
</dbReference>
<keyword evidence="4" id="KW-1185">Reference proteome</keyword>
<evidence type="ECO:0000313" key="3">
    <source>
        <dbReference type="EMBL" id="EGV28652.1"/>
    </source>
</evidence>
<dbReference type="PATRIC" id="fig|765913.3.peg.3615"/>
<keyword evidence="2" id="KW-0732">Signal</keyword>
<sequence length="298" mass="32952">MGVYMKSTATRSLRVRILSVLTMVAVLFAGVSTPLLADDTLVFGTLPITKPTKLLQRYKGLVQYYEEVLGQPVRFEIGKDYQDAIQKFQSGHYDFGLLGPSPYVMATETSSLGKDNFKLIGTLETGGKPYYNAVVIAAIDDTDIQSLQDLEGKTFAFGSRLSTLSCYLPADMLIQAGVLDKLASYDFIGKHDAVANAVALGRFDAGGIKEGVYKKFEDRIRIVEKSQPVWDFLILAHKDMPEDLFERIKTATLDLKDPAILDKVKPNCSGFVATEDANYDNLRAIMKRVDDRLGAPEL</sequence>
<dbReference type="PANTHER" id="PTHR35841:SF1">
    <property type="entry name" value="PHOSPHONATES-BINDING PERIPLASMIC PROTEIN"/>
    <property type="match status" value="1"/>
</dbReference>
<dbReference type="Proteomes" id="UP000004200">
    <property type="component" value="Unassembled WGS sequence"/>
</dbReference>
<dbReference type="PANTHER" id="PTHR35841">
    <property type="entry name" value="PHOSPHONATES-BINDING PERIPLASMIC PROTEIN"/>
    <property type="match status" value="1"/>
</dbReference>
<dbReference type="InterPro" id="IPR005770">
    <property type="entry name" value="PhnD"/>
</dbReference>
<comment type="caution">
    <text evidence="3">The sequence shown here is derived from an EMBL/GenBank/DDBJ whole genome shotgun (WGS) entry which is preliminary data.</text>
</comment>
<evidence type="ECO:0000313" key="4">
    <source>
        <dbReference type="Proteomes" id="UP000004200"/>
    </source>
</evidence>
<dbReference type="SUPFAM" id="SSF53850">
    <property type="entry name" value="Periplasmic binding protein-like II"/>
    <property type="match status" value="1"/>
</dbReference>
<dbReference type="GO" id="GO:0043190">
    <property type="term" value="C:ATP-binding cassette (ABC) transporter complex"/>
    <property type="evidence" value="ECO:0007669"/>
    <property type="project" value="InterPro"/>
</dbReference>
<dbReference type="EMBL" id="AFWT01000032">
    <property type="protein sequence ID" value="EGV28652.1"/>
    <property type="molecule type" value="Genomic_DNA"/>
</dbReference>
<dbReference type="Gene3D" id="3.40.190.10">
    <property type="entry name" value="Periplasmic binding protein-like II"/>
    <property type="match status" value="2"/>
</dbReference>
<comment type="similarity">
    <text evidence="1">Belongs to the phosphate/phosphite/phosphonate binding protein family.</text>
</comment>